<dbReference type="GO" id="GO:0005576">
    <property type="term" value="C:extracellular region"/>
    <property type="evidence" value="ECO:0007669"/>
    <property type="project" value="UniProtKB-SubCell"/>
</dbReference>
<keyword evidence="4" id="KW-0813">Transport</keyword>
<accession>A0A088D9T9</accession>
<dbReference type="SUPFAM" id="SSF57095">
    <property type="entry name" value="Scorpion toxin-like"/>
    <property type="match status" value="1"/>
</dbReference>
<organism evidence="4">
    <name type="scientific">Mesobuthus eupeus</name>
    <name type="common">Lesser Asian scorpion</name>
    <name type="synonym">Buthus eupeus</name>
    <dbReference type="NCBI Taxonomy" id="34648"/>
    <lineage>
        <taxon>Eukaryota</taxon>
        <taxon>Metazoa</taxon>
        <taxon>Ecdysozoa</taxon>
        <taxon>Arthropoda</taxon>
        <taxon>Chelicerata</taxon>
        <taxon>Arachnida</taxon>
        <taxon>Scorpiones</taxon>
        <taxon>Buthida</taxon>
        <taxon>Buthoidea</taxon>
        <taxon>Buthidae</taxon>
        <taxon>Mesobuthus</taxon>
    </lineage>
</organism>
<keyword evidence="3" id="KW-0732">Signal</keyword>
<keyword evidence="4" id="KW-0406">Ion transport</keyword>
<dbReference type="EMBL" id="KF612524">
    <property type="protein sequence ID" value="AIL48782.1"/>
    <property type="molecule type" value="mRNA"/>
</dbReference>
<reference evidence="4" key="1">
    <citation type="submission" date="2013-09" db="EMBL/GenBank/DDBJ databases">
        <title>Variability of potassium channel blockers in Mesobuthus eupeus.</title>
        <authorList>
            <person name="Kuzmenkov A.I."/>
            <person name="Vassilevski A.A."/>
            <person name="Grishin E.V."/>
        </authorList>
    </citation>
    <scope>NUCLEOTIDE SEQUENCE</scope>
</reference>
<dbReference type="EMBL" id="KU253402">
    <property type="protein sequence ID" value="AMX81445.1"/>
    <property type="molecule type" value="mRNA"/>
</dbReference>
<dbReference type="PROSITE" id="PS01138">
    <property type="entry name" value="SCORP_SHORT_TOXIN"/>
    <property type="match status" value="1"/>
</dbReference>
<feature type="signal peptide" evidence="3">
    <location>
        <begin position="1"/>
        <end position="16"/>
    </location>
</feature>
<keyword evidence="2" id="KW-0964">Secreted</keyword>
<evidence type="ECO:0000256" key="2">
    <source>
        <dbReference type="ARBA" id="ARBA00022525"/>
    </source>
</evidence>
<comment type="subcellular location">
    <subcellularLocation>
        <location evidence="1">Secreted</location>
    </subcellularLocation>
</comment>
<reference evidence="5" key="2">
    <citation type="submission" date="2015-12" db="EMBL/GenBank/DDBJ databases">
        <title>Iranian mesobuthus eupeus potassium channel toxin.</title>
        <authorList>
            <person name="Baradaran M."/>
            <person name="Jalali A."/>
            <person name="Naderi Soorki M."/>
            <person name="Galehdari H."/>
        </authorList>
    </citation>
    <scope>NUCLEOTIDE SEQUENCE</scope>
    <source>
        <tissue evidence="5">Venom gland</tissue>
    </source>
</reference>
<proteinExistence type="evidence at transcript level"/>
<evidence type="ECO:0000256" key="1">
    <source>
        <dbReference type="ARBA" id="ARBA00004613"/>
    </source>
</evidence>
<dbReference type="AlphaFoldDB" id="A0A088D9T9"/>
<dbReference type="GO" id="GO:0034220">
    <property type="term" value="P:monoatomic ion transmembrane transport"/>
    <property type="evidence" value="ECO:0007669"/>
    <property type="project" value="UniProtKB-KW"/>
</dbReference>
<dbReference type="GO" id="GO:0008200">
    <property type="term" value="F:ion channel inhibitor activity"/>
    <property type="evidence" value="ECO:0007669"/>
    <property type="project" value="InterPro"/>
</dbReference>
<evidence type="ECO:0000313" key="4">
    <source>
        <dbReference type="EMBL" id="AIL48782.1"/>
    </source>
</evidence>
<feature type="chain" id="PRO_5007380506" evidence="3">
    <location>
        <begin position="17"/>
        <end position="58"/>
    </location>
</feature>
<dbReference type="InterPro" id="IPR036574">
    <property type="entry name" value="Scorpion_toxin-like_sf"/>
</dbReference>
<dbReference type="Pfam" id="PF00451">
    <property type="entry name" value="Toxin_2"/>
    <property type="match status" value="1"/>
</dbReference>
<name>A0A088D9T9_MESEU</name>
<keyword evidence="4" id="KW-0407">Ion channel</keyword>
<dbReference type="InterPro" id="IPR001947">
    <property type="entry name" value="Scorpion_toxinS_K_inh"/>
</dbReference>
<sequence>MMSRLSVFILIALVLSVIIDVLNNSKVEGACVENCREYCQAKGARNGKCINSNCHCYY</sequence>
<evidence type="ECO:0000313" key="5">
    <source>
        <dbReference type="EMBL" id="AMX81445.1"/>
    </source>
</evidence>
<dbReference type="Gene3D" id="3.30.30.10">
    <property type="entry name" value="Knottin, scorpion toxin-like"/>
    <property type="match status" value="1"/>
</dbReference>
<protein>
    <submittedName>
        <fullName evidence="4">Potassium channel blocker pMeKTx5-1</fullName>
    </submittedName>
    <submittedName>
        <fullName evidence="5">Potassium channel toxin meuK5-1</fullName>
    </submittedName>
</protein>
<evidence type="ECO:0000256" key="3">
    <source>
        <dbReference type="SAM" id="SignalP"/>
    </source>
</evidence>